<sequence length="231" mass="25970">MHVASIAKDGLLVVRRCDPLAPPNELNIVPRSVLDGLVTALHIKLDHPSKHQLDLVLKRHFYALDMPKASEQANDSCHTCASLKLFPNSLVEQSSEDPSDLVGISYVATVLKRNRQLILVVRETVTSYTSKCFIKDEQLGSLRDGKKTPNFDENIFDLERLKLSKLQNKIIPELDLQNKEITKATPTETESAIWKLNTGKASDENGIVSEHYIRAFDVITDEITDIINHNF</sequence>
<evidence type="ECO:0000313" key="1">
    <source>
        <dbReference type="EMBL" id="CAC5384475.1"/>
    </source>
</evidence>
<gene>
    <name evidence="1" type="ORF">MCOR_20110</name>
</gene>
<dbReference type="AlphaFoldDB" id="A0A6J8BKM4"/>
<organism evidence="1 2">
    <name type="scientific">Mytilus coruscus</name>
    <name type="common">Sea mussel</name>
    <dbReference type="NCBI Taxonomy" id="42192"/>
    <lineage>
        <taxon>Eukaryota</taxon>
        <taxon>Metazoa</taxon>
        <taxon>Spiralia</taxon>
        <taxon>Lophotrochozoa</taxon>
        <taxon>Mollusca</taxon>
        <taxon>Bivalvia</taxon>
        <taxon>Autobranchia</taxon>
        <taxon>Pteriomorphia</taxon>
        <taxon>Mytilida</taxon>
        <taxon>Mytiloidea</taxon>
        <taxon>Mytilidae</taxon>
        <taxon>Mytilinae</taxon>
        <taxon>Mytilus</taxon>
    </lineage>
</organism>
<protein>
    <submittedName>
        <fullName evidence="1">Uncharacterized protein</fullName>
    </submittedName>
</protein>
<evidence type="ECO:0000313" key="2">
    <source>
        <dbReference type="Proteomes" id="UP000507470"/>
    </source>
</evidence>
<keyword evidence="2" id="KW-1185">Reference proteome</keyword>
<dbReference type="Proteomes" id="UP000507470">
    <property type="component" value="Unassembled WGS sequence"/>
</dbReference>
<reference evidence="1 2" key="1">
    <citation type="submission" date="2020-06" db="EMBL/GenBank/DDBJ databases">
        <authorList>
            <person name="Li R."/>
            <person name="Bekaert M."/>
        </authorList>
    </citation>
    <scope>NUCLEOTIDE SEQUENCE [LARGE SCALE GENOMIC DNA]</scope>
    <source>
        <strain evidence="2">wild</strain>
    </source>
</reference>
<dbReference type="OrthoDB" id="6273637at2759"/>
<proteinExistence type="predicted"/>
<accession>A0A6J8BKM4</accession>
<name>A0A6J8BKM4_MYTCO</name>
<dbReference type="EMBL" id="CACVKT020003578">
    <property type="protein sequence ID" value="CAC5384475.1"/>
    <property type="molecule type" value="Genomic_DNA"/>
</dbReference>